<dbReference type="OrthoDB" id="1726708at2"/>
<dbReference type="InterPro" id="IPR050768">
    <property type="entry name" value="UPF0353/GerABKA_families"/>
</dbReference>
<sequence length="519" mass="57048">MAAQTKEKKQSQSADSNLSSPLSGNLEEDLQLIGQGLGNSMDLIIRRFKMINPAPQVAVIYMEGLTDKELVDDFISHALSYQSVGEEGRKLSTVQEVFNYIKEKALTPGKSQSLTDRNGLYEALLSGNTLVLVEGVPEALSGDTSGGEVRPVSEAGTQVSIRGSKESFTETISVNISLVRRRIKNPNLWVEPMKLGAVTQTNVAIMYIQGLADKDVLQKLKEKLKEIRVDSILESGYIEQLIEESGYTPFPTLYNTERPDSVAGNLLDGRIAVFVDGTPFVLIAPATFFMFFHTVEDYYQRFDIATLIRLLRFLCFLISMFGPAIFVAALNFHQEMIPTPLLINLASQREGVPFPAFVEALMMEVTFEIIREAGIRLPSPIGQTVSIIGGLVLGQAAVQAGIVSPAMVIVVSLTGISSFTTPAFNMALSVRFLRFVIVFVAAFMGLYGIVILALMMIAHLCSLRSLGVPYMSPLGPFDPEAQKDTLIRSPIHFMKIRPRLADKSNVRKKADKEKQGNQA</sequence>
<protein>
    <submittedName>
        <fullName evidence="5">Spore gernimation protein KB</fullName>
    </submittedName>
</protein>
<dbReference type="eggNOG" id="COG0697">
    <property type="taxonomic scope" value="Bacteria"/>
</dbReference>
<dbReference type="HOGENOM" id="CLU_021639_4_1_9"/>
<dbReference type="Pfam" id="PF03323">
    <property type="entry name" value="GerA"/>
    <property type="match status" value="1"/>
</dbReference>
<feature type="compositionally biased region" description="Basic and acidic residues" evidence="3">
    <location>
        <begin position="1"/>
        <end position="10"/>
    </location>
</feature>
<dbReference type="GO" id="GO:0009847">
    <property type="term" value="P:spore germination"/>
    <property type="evidence" value="ECO:0007669"/>
    <property type="project" value="InterPro"/>
</dbReference>
<evidence type="ECO:0000256" key="1">
    <source>
        <dbReference type="ARBA" id="ARBA00005278"/>
    </source>
</evidence>
<dbReference type="AlphaFoldDB" id="A0A089MEN8"/>
<organism evidence="5 6">
    <name type="scientific">Paenibacillus graminis</name>
    <dbReference type="NCBI Taxonomy" id="189425"/>
    <lineage>
        <taxon>Bacteria</taxon>
        <taxon>Bacillati</taxon>
        <taxon>Bacillota</taxon>
        <taxon>Bacilli</taxon>
        <taxon>Bacillales</taxon>
        <taxon>Paenibacillaceae</taxon>
        <taxon>Paenibacillus</taxon>
    </lineage>
</organism>
<feature type="transmembrane region" description="Helical" evidence="4">
    <location>
        <begin position="271"/>
        <end position="292"/>
    </location>
</feature>
<dbReference type="EMBL" id="CP009287">
    <property type="protein sequence ID" value="AIQ69893.1"/>
    <property type="molecule type" value="Genomic_DNA"/>
</dbReference>
<name>A0A089MEN8_9BACL</name>
<keyword evidence="4" id="KW-1133">Transmembrane helix</keyword>
<feature type="compositionally biased region" description="Polar residues" evidence="3">
    <location>
        <begin position="11"/>
        <end position="23"/>
    </location>
</feature>
<dbReference type="KEGG" id="pgm:PGRAT_21300"/>
<reference evidence="5 6" key="1">
    <citation type="submission" date="2014-08" db="EMBL/GenBank/DDBJ databases">
        <title>Comparative genomics of the Paenibacillus odorifer group.</title>
        <authorList>
            <person name="den Bakker H.C."/>
            <person name="Tsai Y.-C."/>
            <person name="Martin N."/>
            <person name="Korlach J."/>
            <person name="Wiedmann M."/>
        </authorList>
    </citation>
    <scope>NUCLEOTIDE SEQUENCE [LARGE SCALE GENOMIC DNA]</scope>
    <source>
        <strain evidence="5 6">DSM 15220</strain>
    </source>
</reference>
<accession>A0A089MEN8</accession>
<feature type="transmembrane region" description="Helical" evidence="4">
    <location>
        <begin position="436"/>
        <end position="461"/>
    </location>
</feature>
<keyword evidence="6" id="KW-1185">Reference proteome</keyword>
<evidence type="ECO:0000256" key="2">
    <source>
        <dbReference type="ARBA" id="ARBA00023136"/>
    </source>
</evidence>
<keyword evidence="2 4" id="KW-0472">Membrane</keyword>
<dbReference type="STRING" id="189425.PGRAT_21300"/>
<proteinExistence type="inferred from homology"/>
<comment type="similarity">
    <text evidence="1">Belongs to the GerABKA family.</text>
</comment>
<dbReference type="RefSeq" id="WP_025707408.1">
    <property type="nucleotide sequence ID" value="NZ_CP009287.1"/>
</dbReference>
<evidence type="ECO:0000313" key="6">
    <source>
        <dbReference type="Proteomes" id="UP000029500"/>
    </source>
</evidence>
<evidence type="ECO:0000256" key="3">
    <source>
        <dbReference type="SAM" id="MobiDB-lite"/>
    </source>
</evidence>
<feature type="region of interest" description="Disordered" evidence="3">
    <location>
        <begin position="1"/>
        <end position="23"/>
    </location>
</feature>
<dbReference type="PANTHER" id="PTHR22550">
    <property type="entry name" value="SPORE GERMINATION PROTEIN"/>
    <property type="match status" value="1"/>
</dbReference>
<dbReference type="InterPro" id="IPR004995">
    <property type="entry name" value="Spore_Ger"/>
</dbReference>
<evidence type="ECO:0000256" key="4">
    <source>
        <dbReference type="SAM" id="Phobius"/>
    </source>
</evidence>
<feature type="transmembrane region" description="Helical" evidence="4">
    <location>
        <begin position="313"/>
        <end position="332"/>
    </location>
</feature>
<keyword evidence="4" id="KW-0812">Transmembrane</keyword>
<dbReference type="Proteomes" id="UP000029500">
    <property type="component" value="Chromosome"/>
</dbReference>
<dbReference type="GO" id="GO:0016020">
    <property type="term" value="C:membrane"/>
    <property type="evidence" value="ECO:0007669"/>
    <property type="project" value="InterPro"/>
</dbReference>
<dbReference type="PIRSF" id="PIRSF005690">
    <property type="entry name" value="GerBA"/>
    <property type="match status" value="1"/>
</dbReference>
<evidence type="ECO:0000313" key="5">
    <source>
        <dbReference type="EMBL" id="AIQ69893.1"/>
    </source>
</evidence>
<dbReference type="PANTHER" id="PTHR22550:SF5">
    <property type="entry name" value="LEUCINE ZIPPER PROTEIN 4"/>
    <property type="match status" value="1"/>
</dbReference>
<gene>
    <name evidence="5" type="ORF">PGRAT_21300</name>
</gene>